<dbReference type="EMBL" id="FAXN01000035">
    <property type="protein sequence ID" value="CUV65463.1"/>
    <property type="molecule type" value="Genomic_DNA"/>
</dbReference>
<dbReference type="AlphaFoldDB" id="A0A0S4XMC3"/>
<reference evidence="1" key="1">
    <citation type="submission" date="2015-11" db="EMBL/GenBank/DDBJ databases">
        <authorList>
            <person name="Zhang Y."/>
            <person name="Guo Z."/>
        </authorList>
    </citation>
    <scope>NUCLEOTIDE SEQUENCE</scope>
    <source>
        <strain evidence="1">BN30871</strain>
    </source>
</reference>
<proteinExistence type="predicted"/>
<name>A0A0S4XMC3_9BACT</name>
<sequence>MVTNDPIKVPIKAPIIEAIYTKYDKNDAGLFFSIMYIKINNIVKNVIIASREAYIAFLFDVIFHAIKLIIPRGTKRYKK</sequence>
<organism evidence="1">
    <name type="scientific">Sulfurovum sp. enrichment culture clone C5</name>
    <dbReference type="NCBI Taxonomy" id="497650"/>
    <lineage>
        <taxon>Bacteria</taxon>
        <taxon>Pseudomonadati</taxon>
        <taxon>Campylobacterota</taxon>
        <taxon>Epsilonproteobacteria</taxon>
        <taxon>Campylobacterales</taxon>
        <taxon>Sulfurovaceae</taxon>
        <taxon>Sulfurovum</taxon>
        <taxon>environmental samples</taxon>
    </lineage>
</organism>
<accession>A0A0S4XMC3</accession>
<protein>
    <submittedName>
        <fullName evidence="1">Uncharacterized protein</fullName>
    </submittedName>
</protein>
<gene>
    <name evidence="1" type="ORF">BN3087_350002</name>
</gene>
<evidence type="ECO:0000313" key="1">
    <source>
        <dbReference type="EMBL" id="CUV65463.1"/>
    </source>
</evidence>